<protein>
    <submittedName>
        <fullName evidence="2">Uncharacterized protein</fullName>
    </submittedName>
</protein>
<reference evidence="2" key="2">
    <citation type="journal article" date="2015" name="Fish Shellfish Immunol.">
        <title>Early steps in the European eel (Anguilla anguilla)-Vibrio vulnificus interaction in the gills: Role of the RtxA13 toxin.</title>
        <authorList>
            <person name="Callol A."/>
            <person name="Pajuelo D."/>
            <person name="Ebbesson L."/>
            <person name="Teles M."/>
            <person name="MacKenzie S."/>
            <person name="Amaro C."/>
        </authorList>
    </citation>
    <scope>NUCLEOTIDE SEQUENCE</scope>
</reference>
<accession>A0A0E9SHD5</accession>
<dbReference type="AlphaFoldDB" id="A0A0E9SHD5"/>
<feature type="region of interest" description="Disordered" evidence="1">
    <location>
        <begin position="1"/>
        <end position="20"/>
    </location>
</feature>
<dbReference type="EMBL" id="GBXM01067818">
    <property type="protein sequence ID" value="JAH40759.1"/>
    <property type="molecule type" value="Transcribed_RNA"/>
</dbReference>
<organism evidence="2">
    <name type="scientific">Anguilla anguilla</name>
    <name type="common">European freshwater eel</name>
    <name type="synonym">Muraena anguilla</name>
    <dbReference type="NCBI Taxonomy" id="7936"/>
    <lineage>
        <taxon>Eukaryota</taxon>
        <taxon>Metazoa</taxon>
        <taxon>Chordata</taxon>
        <taxon>Craniata</taxon>
        <taxon>Vertebrata</taxon>
        <taxon>Euteleostomi</taxon>
        <taxon>Actinopterygii</taxon>
        <taxon>Neopterygii</taxon>
        <taxon>Teleostei</taxon>
        <taxon>Anguilliformes</taxon>
        <taxon>Anguillidae</taxon>
        <taxon>Anguilla</taxon>
    </lineage>
</organism>
<evidence type="ECO:0000256" key="1">
    <source>
        <dbReference type="SAM" id="MobiDB-lite"/>
    </source>
</evidence>
<proteinExistence type="predicted"/>
<sequence length="37" mass="4220">MQPSCDRESTAGGHNRLTPMTGRVVSNWRGFLRYQLP</sequence>
<reference evidence="2" key="1">
    <citation type="submission" date="2014-11" db="EMBL/GenBank/DDBJ databases">
        <authorList>
            <person name="Amaro Gonzalez C."/>
        </authorList>
    </citation>
    <scope>NUCLEOTIDE SEQUENCE</scope>
</reference>
<evidence type="ECO:0000313" key="2">
    <source>
        <dbReference type="EMBL" id="JAH40759.1"/>
    </source>
</evidence>
<name>A0A0E9SHD5_ANGAN</name>